<dbReference type="PANTHER" id="PTHR30518:SF2">
    <property type="entry name" value="ENDOLYTIC MUREIN TRANSGLYCOSYLASE"/>
    <property type="match status" value="1"/>
</dbReference>
<gene>
    <name evidence="7" type="primary">mltG</name>
    <name evidence="8" type="ORF">SAMN04488113_12825</name>
</gene>
<dbReference type="PANTHER" id="PTHR30518">
    <property type="entry name" value="ENDOLYTIC MUREIN TRANSGLYCOSYLASE"/>
    <property type="match status" value="1"/>
</dbReference>
<dbReference type="GO" id="GO:0009252">
    <property type="term" value="P:peptidoglycan biosynthetic process"/>
    <property type="evidence" value="ECO:0007669"/>
    <property type="project" value="UniProtKB-UniRule"/>
</dbReference>
<keyword evidence="4 7" id="KW-0472">Membrane</keyword>
<dbReference type="Gene3D" id="3.30.1490.480">
    <property type="entry name" value="Endolytic murein transglycosylase"/>
    <property type="match status" value="1"/>
</dbReference>
<feature type="site" description="Important for catalytic activity" evidence="7">
    <location>
        <position position="247"/>
    </location>
</feature>
<organism evidence="8 9">
    <name type="scientific">Alkalibacterium gilvum</name>
    <dbReference type="NCBI Taxonomy" id="1130080"/>
    <lineage>
        <taxon>Bacteria</taxon>
        <taxon>Bacillati</taxon>
        <taxon>Bacillota</taxon>
        <taxon>Bacilli</taxon>
        <taxon>Lactobacillales</taxon>
        <taxon>Carnobacteriaceae</taxon>
        <taxon>Alkalibacterium</taxon>
    </lineage>
</organism>
<name>A0A1H6U934_9LACT</name>
<dbReference type="OrthoDB" id="9814591at2"/>
<dbReference type="STRING" id="1130080.SAMN04488113_12825"/>
<keyword evidence="6 7" id="KW-0961">Cell wall biogenesis/degradation</keyword>
<keyword evidence="3 7" id="KW-1133">Transmembrane helix</keyword>
<evidence type="ECO:0000256" key="7">
    <source>
        <dbReference type="HAMAP-Rule" id="MF_02065"/>
    </source>
</evidence>
<dbReference type="GO" id="GO:0005886">
    <property type="term" value="C:plasma membrane"/>
    <property type="evidence" value="ECO:0007669"/>
    <property type="project" value="UniProtKB-SubCell"/>
</dbReference>
<comment type="function">
    <text evidence="7">Functions as a peptidoglycan terminase that cleaves nascent peptidoglycan strands endolytically to terminate their elongation.</text>
</comment>
<proteinExistence type="inferred from homology"/>
<keyword evidence="9" id="KW-1185">Reference proteome</keyword>
<evidence type="ECO:0000256" key="6">
    <source>
        <dbReference type="ARBA" id="ARBA00023316"/>
    </source>
</evidence>
<evidence type="ECO:0000256" key="3">
    <source>
        <dbReference type="ARBA" id="ARBA00022989"/>
    </source>
</evidence>
<dbReference type="InterPro" id="IPR003770">
    <property type="entry name" value="MLTG-like"/>
</dbReference>
<evidence type="ECO:0000256" key="1">
    <source>
        <dbReference type="ARBA" id="ARBA00022475"/>
    </source>
</evidence>
<dbReference type="CDD" id="cd08010">
    <property type="entry name" value="MltG_like"/>
    <property type="match status" value="1"/>
</dbReference>
<dbReference type="Proteomes" id="UP000198564">
    <property type="component" value="Unassembled WGS sequence"/>
</dbReference>
<keyword evidence="2 7" id="KW-0812">Transmembrane</keyword>
<dbReference type="GO" id="GO:0071555">
    <property type="term" value="P:cell wall organization"/>
    <property type="evidence" value="ECO:0007669"/>
    <property type="project" value="UniProtKB-KW"/>
</dbReference>
<dbReference type="RefSeq" id="WP_091635507.1">
    <property type="nucleotide sequence ID" value="NZ_FNYW01000028.1"/>
</dbReference>
<evidence type="ECO:0000256" key="5">
    <source>
        <dbReference type="ARBA" id="ARBA00023239"/>
    </source>
</evidence>
<dbReference type="GO" id="GO:0008932">
    <property type="term" value="F:lytic endotransglycosylase activity"/>
    <property type="evidence" value="ECO:0007669"/>
    <property type="project" value="UniProtKB-UniRule"/>
</dbReference>
<comment type="catalytic activity">
    <reaction evidence="7">
        <text>a peptidoglycan chain = a peptidoglycan chain with N-acetyl-1,6-anhydromuramyl-[peptide] at the reducing end + a peptidoglycan chain with N-acetylglucosamine at the non-reducing end.</text>
        <dbReference type="EC" id="4.2.2.29"/>
    </reaction>
</comment>
<reference evidence="9" key="1">
    <citation type="submission" date="2016-10" db="EMBL/GenBank/DDBJ databases">
        <authorList>
            <person name="Varghese N."/>
            <person name="Submissions S."/>
        </authorList>
    </citation>
    <scope>NUCLEOTIDE SEQUENCE [LARGE SCALE GENOMIC DNA]</scope>
    <source>
        <strain evidence="9">DSM 25751</strain>
    </source>
</reference>
<evidence type="ECO:0000313" key="8">
    <source>
        <dbReference type="EMBL" id="SEI88046.1"/>
    </source>
</evidence>
<dbReference type="EMBL" id="FNYW01000028">
    <property type="protein sequence ID" value="SEI88046.1"/>
    <property type="molecule type" value="Genomic_DNA"/>
</dbReference>
<comment type="similarity">
    <text evidence="7">Belongs to the transglycosylase MltG family.</text>
</comment>
<dbReference type="AlphaFoldDB" id="A0A1H6U934"/>
<dbReference type="HAMAP" id="MF_02065">
    <property type="entry name" value="MltG"/>
    <property type="match status" value="1"/>
</dbReference>
<dbReference type="NCBIfam" id="TIGR00247">
    <property type="entry name" value="endolytic transglycosylase MltG"/>
    <property type="match status" value="1"/>
</dbReference>
<comment type="subcellular location">
    <subcellularLocation>
        <location evidence="7">Cell membrane</location>
        <topology evidence="7">Single-pass membrane protein</topology>
    </subcellularLocation>
</comment>
<evidence type="ECO:0000256" key="4">
    <source>
        <dbReference type="ARBA" id="ARBA00023136"/>
    </source>
</evidence>
<keyword evidence="1 7" id="KW-1003">Cell membrane</keyword>
<dbReference type="Pfam" id="PF02618">
    <property type="entry name" value="YceG"/>
    <property type="match status" value="1"/>
</dbReference>
<dbReference type="EC" id="4.2.2.29" evidence="7"/>
<keyword evidence="5 7" id="KW-0456">Lyase</keyword>
<evidence type="ECO:0000313" key="9">
    <source>
        <dbReference type="Proteomes" id="UP000198564"/>
    </source>
</evidence>
<feature type="transmembrane region" description="Helical" evidence="7">
    <location>
        <begin position="12"/>
        <end position="36"/>
    </location>
</feature>
<evidence type="ECO:0000256" key="2">
    <source>
        <dbReference type="ARBA" id="ARBA00022692"/>
    </source>
</evidence>
<accession>A0A1H6U934</accession>
<protein>
    <recommendedName>
        <fullName evidence="7">Endolytic murein transglycosylase</fullName>
        <ecNumber evidence="7">4.2.2.29</ecNumber>
    </recommendedName>
    <alternativeName>
        <fullName evidence="7">Peptidoglycan lytic transglycosylase</fullName>
    </alternativeName>
    <alternativeName>
        <fullName evidence="7">Peptidoglycan polymerization terminase</fullName>
    </alternativeName>
</protein>
<sequence length="361" mass="41420">MPDKQSTKTVRKIVLSIVSILVILIIVLFVSGYKYYTSSLEPLEPESNTDVPIEIPIGSSRTDIARILEENEIIKSAFVFNYHLRFTGEEGFQAGYYLFSPSMSTEEIVTQLQEGGTPIMEESAGEITIPEGFTVEQVAIVIEQQTDYSVEDFFQLIESEGFLEEKLQEYPELLDDAMTVKEDTLYTLEGYLYPATYEFLDDTSLDELVTQMIDRMDQVLNEYYTEIEKQDTTVHNILTLSSFVEREGITYEDREKIAGVFYNRLDVGMALQTDVSVTYALGEHQKRITYDDLGVDSPYNLYEYKGLGPGPVNNPSEKAILATIYPAETEYMYFLADLTTREVYFSETYDQHLEYKNKYLD</sequence>